<dbReference type="Gene3D" id="3.30.70.980">
    <property type="match status" value="2"/>
</dbReference>
<evidence type="ECO:0000256" key="1">
    <source>
        <dbReference type="ARBA" id="ARBA00008724"/>
    </source>
</evidence>
<dbReference type="InterPro" id="IPR026564">
    <property type="entry name" value="Transcrip_reg_TACO1-like_dom3"/>
</dbReference>
<dbReference type="OrthoDB" id="9781053at2"/>
<name>A0A451DH35_9GAMM</name>
<dbReference type="InterPro" id="IPR017856">
    <property type="entry name" value="Integrase-like_N"/>
</dbReference>
<evidence type="ECO:0000259" key="5">
    <source>
        <dbReference type="Pfam" id="PF20772"/>
    </source>
</evidence>
<dbReference type="SUPFAM" id="SSF75625">
    <property type="entry name" value="YebC-like"/>
    <property type="match status" value="1"/>
</dbReference>
<evidence type="ECO:0000259" key="4">
    <source>
        <dbReference type="Pfam" id="PF01709"/>
    </source>
</evidence>
<dbReference type="RefSeq" id="WP_075474713.1">
    <property type="nucleotide sequence ID" value="NZ_LR217732.1"/>
</dbReference>
<reference evidence="6 7" key="1">
    <citation type="submission" date="2019-02" db="EMBL/GenBank/DDBJ databases">
        <authorList>
            <person name="Manzano-Marin A."/>
            <person name="Manzano-Marin A."/>
        </authorList>
    </citation>
    <scope>NUCLEOTIDE SEQUENCE [LARGE SCALE GENOMIC DNA]</scope>
    <source>
        <strain evidence="6 7">BuCipseudotaxifoliae</strain>
    </source>
</reference>
<comment type="similarity">
    <text evidence="1">Belongs to the TACO1 family.</text>
</comment>
<dbReference type="PANTHER" id="PTHR12532">
    <property type="entry name" value="TRANSLATIONAL ACTIVATOR OF CYTOCHROME C OXIDASE 1"/>
    <property type="match status" value="1"/>
</dbReference>
<evidence type="ECO:0000256" key="2">
    <source>
        <dbReference type="ARBA" id="ARBA00023015"/>
    </source>
</evidence>
<organism evidence="6 7">
    <name type="scientific">Buchnera aphidicola</name>
    <name type="common">Cinara pseudotaxifoliae</name>
    <dbReference type="NCBI Taxonomy" id="655384"/>
    <lineage>
        <taxon>Bacteria</taxon>
        <taxon>Pseudomonadati</taxon>
        <taxon>Pseudomonadota</taxon>
        <taxon>Gammaproteobacteria</taxon>
        <taxon>Enterobacterales</taxon>
        <taxon>Erwiniaceae</taxon>
        <taxon>Buchnera</taxon>
    </lineage>
</organism>
<dbReference type="PANTHER" id="PTHR12532:SF0">
    <property type="entry name" value="TRANSLATIONAL ACTIVATOR OF CYTOCHROME C OXIDASE 1"/>
    <property type="match status" value="1"/>
</dbReference>
<proteinExistence type="inferred from homology"/>
<feature type="domain" description="TACO1/YebC-like second and third" evidence="4">
    <location>
        <begin position="84"/>
        <end position="237"/>
    </location>
</feature>
<dbReference type="Pfam" id="PF01709">
    <property type="entry name" value="Transcrip_reg"/>
    <property type="match status" value="1"/>
</dbReference>
<keyword evidence="3" id="KW-0804">Transcription</keyword>
<dbReference type="Proteomes" id="UP000294449">
    <property type="component" value="Chromosome"/>
</dbReference>
<dbReference type="InterPro" id="IPR048300">
    <property type="entry name" value="TACO1_YebC-like_2nd/3rd_dom"/>
</dbReference>
<sequence>MAGHSKWANTKHRKNAQDIKRSKIFTKIIKEISTSSAKYGSDISQNFQLRNLLEKAHTHNLKKTSINKAIQRSTQNNKQDIFNAMKYAGYSSSGVAIVIYCNTDNSNRTVSSIRSIFSKFNARLIKFNNVKYLFDCFYTIHINLKDYDEKNLLNIVNNSPLIITKKINKNFLKIKIFAKYFKIVKKHFLFYSVFFTNVTIKIIPKIIQNINIDDYNKLKNMIFLLEKLKETTYIIHNGKN</sequence>
<dbReference type="InterPro" id="IPR002876">
    <property type="entry name" value="Transcrip_reg_TACO1-like"/>
</dbReference>
<evidence type="ECO:0000256" key="3">
    <source>
        <dbReference type="ARBA" id="ARBA00023163"/>
    </source>
</evidence>
<dbReference type="InterPro" id="IPR029072">
    <property type="entry name" value="YebC-like"/>
</dbReference>
<dbReference type="EMBL" id="LR217732">
    <property type="protein sequence ID" value="VFP85928.1"/>
    <property type="molecule type" value="Genomic_DNA"/>
</dbReference>
<feature type="domain" description="TACO1/YebC-like N-terminal" evidence="5">
    <location>
        <begin position="5"/>
        <end position="75"/>
    </location>
</feature>
<protein>
    <submittedName>
        <fullName evidence="6">Probable transcriptional regulatory protein YebC</fullName>
    </submittedName>
</protein>
<evidence type="ECO:0000313" key="7">
    <source>
        <dbReference type="Proteomes" id="UP000294449"/>
    </source>
</evidence>
<dbReference type="InterPro" id="IPR049083">
    <property type="entry name" value="TACO1_YebC_N"/>
</dbReference>
<dbReference type="GO" id="GO:0005829">
    <property type="term" value="C:cytosol"/>
    <property type="evidence" value="ECO:0007669"/>
    <property type="project" value="TreeGrafter"/>
</dbReference>
<dbReference type="STRING" id="655384.GCA_900128595_00209"/>
<keyword evidence="2" id="KW-0805">Transcription regulation</keyword>
<gene>
    <name evidence="6" type="primary">yebC</name>
    <name evidence="6" type="ORF">BUCIPSTX3056_210</name>
</gene>
<dbReference type="AlphaFoldDB" id="A0A451DH35"/>
<dbReference type="Pfam" id="PF20772">
    <property type="entry name" value="TACO1_YebC_N"/>
    <property type="match status" value="1"/>
</dbReference>
<evidence type="ECO:0000313" key="6">
    <source>
        <dbReference type="EMBL" id="VFP85928.1"/>
    </source>
</evidence>
<dbReference type="Gene3D" id="1.10.10.200">
    <property type="match status" value="1"/>
</dbReference>
<accession>A0A451DH35</accession>